<sequence length="256" mass="29162">MKYIKIIFYSFIFTLSIIPIDCLAQEKNHTEIMDSISNLTKNEIKIQSIAILIYQNVVLQDLSGPVEVFSKAKKLTKGKYEVFTVALDTSIINTENNMIKLKPDYTINNMPDADYLIIPGASMPVINSLVDNNTFTDFIKKWNDNKNKKIVTICTGSYLLANTGALNNKKATTHYFVADDFSKQYPKIELIKNVRFVDSEKFITSSGITSGIDTALYIVSKHSGEKIKQMISRALQYEFHEKKNWPIAPNGMKYMR</sequence>
<dbReference type="SUPFAM" id="SSF52317">
    <property type="entry name" value="Class I glutamine amidotransferase-like"/>
    <property type="match status" value="1"/>
</dbReference>
<dbReference type="EMBL" id="CP041637">
    <property type="protein sequence ID" value="QDO92497.1"/>
    <property type="molecule type" value="Genomic_DNA"/>
</dbReference>
<evidence type="ECO:0000259" key="1">
    <source>
        <dbReference type="Pfam" id="PF01965"/>
    </source>
</evidence>
<reference evidence="2 3" key="1">
    <citation type="submission" date="2019-07" db="EMBL/GenBank/DDBJ databases">
        <title>Genome sequencing for Formosa sp. PS13.</title>
        <authorList>
            <person name="Park S.-J."/>
        </authorList>
    </citation>
    <scope>NUCLEOTIDE SEQUENCE [LARGE SCALE GENOMIC DNA]</scope>
    <source>
        <strain evidence="2 3">PS13</strain>
    </source>
</reference>
<dbReference type="InterPro" id="IPR002818">
    <property type="entry name" value="DJ-1/PfpI"/>
</dbReference>
<evidence type="ECO:0000313" key="3">
    <source>
        <dbReference type="Proteomes" id="UP000319209"/>
    </source>
</evidence>
<dbReference type="KEGG" id="fop:FNB79_00330"/>
<dbReference type="InterPro" id="IPR052158">
    <property type="entry name" value="INH-QAR"/>
</dbReference>
<dbReference type="PANTHER" id="PTHR43130">
    <property type="entry name" value="ARAC-FAMILY TRANSCRIPTIONAL REGULATOR"/>
    <property type="match status" value="1"/>
</dbReference>
<organism evidence="2 3">
    <name type="scientific">Formosa sediminum</name>
    <dbReference type="NCBI Taxonomy" id="2594004"/>
    <lineage>
        <taxon>Bacteria</taxon>
        <taxon>Pseudomonadati</taxon>
        <taxon>Bacteroidota</taxon>
        <taxon>Flavobacteriia</taxon>
        <taxon>Flavobacteriales</taxon>
        <taxon>Flavobacteriaceae</taxon>
        <taxon>Formosa</taxon>
    </lineage>
</organism>
<dbReference type="InterPro" id="IPR029062">
    <property type="entry name" value="Class_I_gatase-like"/>
</dbReference>
<dbReference type="Gene3D" id="3.40.50.880">
    <property type="match status" value="1"/>
</dbReference>
<dbReference type="AlphaFoldDB" id="A0A516GLV2"/>
<protein>
    <submittedName>
        <fullName evidence="2">DJ-1/PfpI family protein</fullName>
    </submittedName>
</protein>
<dbReference type="CDD" id="cd03139">
    <property type="entry name" value="GATase1_PfpI_2"/>
    <property type="match status" value="1"/>
</dbReference>
<proteinExistence type="predicted"/>
<feature type="domain" description="DJ-1/PfpI" evidence="1">
    <location>
        <begin position="48"/>
        <end position="220"/>
    </location>
</feature>
<gene>
    <name evidence="2" type="ORF">FNB79_00330</name>
</gene>
<dbReference type="Proteomes" id="UP000319209">
    <property type="component" value="Chromosome"/>
</dbReference>
<evidence type="ECO:0000313" key="2">
    <source>
        <dbReference type="EMBL" id="QDO92497.1"/>
    </source>
</evidence>
<dbReference type="Pfam" id="PF01965">
    <property type="entry name" value="DJ-1_PfpI"/>
    <property type="match status" value="1"/>
</dbReference>
<dbReference type="PANTHER" id="PTHR43130:SF3">
    <property type="entry name" value="HTH-TYPE TRANSCRIPTIONAL REGULATOR RV1931C"/>
    <property type="match status" value="1"/>
</dbReference>
<name>A0A516GLV2_9FLAO</name>
<dbReference type="OrthoDB" id="6382410at2"/>
<accession>A0A516GLV2</accession>
<keyword evidence="3" id="KW-1185">Reference proteome</keyword>